<protein>
    <recommendedName>
        <fullName evidence="13">Aluminum-activated malate transporter</fullName>
    </recommendedName>
</protein>
<evidence type="ECO:0000313" key="11">
    <source>
        <dbReference type="EMBL" id="KAH0463117.1"/>
    </source>
</evidence>
<evidence type="ECO:0000256" key="4">
    <source>
        <dbReference type="ARBA" id="ARBA00022692"/>
    </source>
</evidence>
<keyword evidence="8" id="KW-0407">Ion channel</keyword>
<feature type="transmembrane region" description="Helical" evidence="10">
    <location>
        <begin position="172"/>
        <end position="191"/>
    </location>
</feature>
<evidence type="ECO:0000256" key="10">
    <source>
        <dbReference type="SAM" id="Phobius"/>
    </source>
</evidence>
<dbReference type="GO" id="GO:0034220">
    <property type="term" value="P:monoatomic ion transmembrane transport"/>
    <property type="evidence" value="ECO:0007669"/>
    <property type="project" value="UniProtKB-KW"/>
</dbReference>
<dbReference type="EMBL" id="JAGFBR010000008">
    <property type="protein sequence ID" value="KAH0463117.1"/>
    <property type="molecule type" value="Genomic_DNA"/>
</dbReference>
<comment type="similarity">
    <text evidence="2">Belongs to the aromatic acid exporter (TC 2.A.85) family.</text>
</comment>
<sequence>MITKKEETRELEWRVTVTHKPSAQEEDSFEPRIALWHQLIDLLSLNMRSSSRFMKNAWKLGVDDPRKFIHCIKVGVALTLVSIFYYTRPLYQGVGGTAMWAIMTIVVIFEFTVGGTIYKGLNRVMATLSAGMIAVGIHWLASKSSETSEHIIIASAATFVRFIPAVKARFDYGILIFILTFNLVAVSGYRVDRLLELAQQRLATVFIGISICLLVCILVRPVWAGEELHLLTIKNMRKLADSVEESVAEYFRDGEKGDGNETSMQNSRGYKCVLNSKATEESLADLARWEPMHGRFSYLHPWSQYLRVGTAMRYCAYCIETLNDCINSENENQQKAPEHLKKHLSNACLRLGLECSNVLKELASSIESMKRSSSIEVLIGQMNDAVEEVQNILSTPSLEGAESKAAIPTIPLMEAMTVITVASLLNEITLRIDGVADAVEDLAVTAFQSFEDAQQTDKNKSSNELAAGSDGQEGNLPQAQLPSAAVPRAGAA</sequence>
<evidence type="ECO:0000256" key="1">
    <source>
        <dbReference type="ARBA" id="ARBA00004141"/>
    </source>
</evidence>
<gene>
    <name evidence="11" type="ORF">IEQ34_007699</name>
</gene>
<keyword evidence="3" id="KW-0813">Transport</keyword>
<evidence type="ECO:0000256" key="9">
    <source>
        <dbReference type="SAM" id="MobiDB-lite"/>
    </source>
</evidence>
<proteinExistence type="inferred from homology"/>
<feature type="transmembrane region" description="Helical" evidence="10">
    <location>
        <begin position="124"/>
        <end position="141"/>
    </location>
</feature>
<comment type="caution">
    <text evidence="11">The sequence shown here is derived from an EMBL/GenBank/DDBJ whole genome shotgun (WGS) entry which is preliminary data.</text>
</comment>
<keyword evidence="5 10" id="KW-1133">Transmembrane helix</keyword>
<keyword evidence="7 10" id="KW-0472">Membrane</keyword>
<dbReference type="GO" id="GO:0015743">
    <property type="term" value="P:malate transport"/>
    <property type="evidence" value="ECO:0007669"/>
    <property type="project" value="InterPro"/>
</dbReference>
<feature type="transmembrane region" description="Helical" evidence="10">
    <location>
        <begin position="203"/>
        <end position="223"/>
    </location>
</feature>
<keyword evidence="12" id="KW-1185">Reference proteome</keyword>
<dbReference type="Pfam" id="PF11744">
    <property type="entry name" value="ALMT"/>
    <property type="match status" value="1"/>
</dbReference>
<feature type="transmembrane region" description="Helical" evidence="10">
    <location>
        <begin position="68"/>
        <end position="86"/>
    </location>
</feature>
<evidence type="ECO:0000256" key="5">
    <source>
        <dbReference type="ARBA" id="ARBA00022989"/>
    </source>
</evidence>
<keyword evidence="6" id="KW-0406">Ion transport</keyword>
<feature type="transmembrane region" description="Helical" evidence="10">
    <location>
        <begin position="98"/>
        <end position="117"/>
    </location>
</feature>
<dbReference type="InterPro" id="IPR020966">
    <property type="entry name" value="ALMT"/>
</dbReference>
<reference evidence="11 12" key="1">
    <citation type="journal article" date="2021" name="Hortic Res">
        <title>Chromosome-scale assembly of the Dendrobium chrysotoxum genome enhances the understanding of orchid evolution.</title>
        <authorList>
            <person name="Zhang Y."/>
            <person name="Zhang G.Q."/>
            <person name="Zhang D."/>
            <person name="Liu X.D."/>
            <person name="Xu X.Y."/>
            <person name="Sun W.H."/>
            <person name="Yu X."/>
            <person name="Zhu X."/>
            <person name="Wang Z.W."/>
            <person name="Zhao X."/>
            <person name="Zhong W.Y."/>
            <person name="Chen H."/>
            <person name="Yin W.L."/>
            <person name="Huang T."/>
            <person name="Niu S.C."/>
            <person name="Liu Z.J."/>
        </authorList>
    </citation>
    <scope>NUCLEOTIDE SEQUENCE [LARGE SCALE GENOMIC DNA]</scope>
    <source>
        <strain evidence="11">Lindl</strain>
    </source>
</reference>
<keyword evidence="4 10" id="KW-0812">Transmembrane</keyword>
<evidence type="ECO:0000256" key="7">
    <source>
        <dbReference type="ARBA" id="ARBA00023136"/>
    </source>
</evidence>
<accession>A0AAV7H482</accession>
<feature type="region of interest" description="Disordered" evidence="9">
    <location>
        <begin position="453"/>
        <end position="492"/>
    </location>
</feature>
<evidence type="ECO:0000313" key="12">
    <source>
        <dbReference type="Proteomes" id="UP000775213"/>
    </source>
</evidence>
<evidence type="ECO:0000256" key="8">
    <source>
        <dbReference type="ARBA" id="ARBA00023303"/>
    </source>
</evidence>
<organism evidence="11 12">
    <name type="scientific">Dendrobium chrysotoxum</name>
    <name type="common">Orchid</name>
    <dbReference type="NCBI Taxonomy" id="161865"/>
    <lineage>
        <taxon>Eukaryota</taxon>
        <taxon>Viridiplantae</taxon>
        <taxon>Streptophyta</taxon>
        <taxon>Embryophyta</taxon>
        <taxon>Tracheophyta</taxon>
        <taxon>Spermatophyta</taxon>
        <taxon>Magnoliopsida</taxon>
        <taxon>Liliopsida</taxon>
        <taxon>Asparagales</taxon>
        <taxon>Orchidaceae</taxon>
        <taxon>Epidendroideae</taxon>
        <taxon>Malaxideae</taxon>
        <taxon>Dendrobiinae</taxon>
        <taxon>Dendrobium</taxon>
    </lineage>
</organism>
<name>A0AAV7H482_DENCH</name>
<dbReference type="Proteomes" id="UP000775213">
    <property type="component" value="Unassembled WGS sequence"/>
</dbReference>
<comment type="subcellular location">
    <subcellularLocation>
        <location evidence="1">Membrane</location>
        <topology evidence="1">Multi-pass membrane protein</topology>
    </subcellularLocation>
</comment>
<dbReference type="PANTHER" id="PTHR31086">
    <property type="entry name" value="ALUMINUM-ACTIVATED MALATE TRANSPORTER 10"/>
    <property type="match status" value="1"/>
</dbReference>
<evidence type="ECO:0008006" key="13">
    <source>
        <dbReference type="Google" id="ProtNLM"/>
    </source>
</evidence>
<dbReference type="AlphaFoldDB" id="A0AAV7H482"/>
<dbReference type="GO" id="GO:0016020">
    <property type="term" value="C:membrane"/>
    <property type="evidence" value="ECO:0007669"/>
    <property type="project" value="UniProtKB-SubCell"/>
</dbReference>
<evidence type="ECO:0000256" key="3">
    <source>
        <dbReference type="ARBA" id="ARBA00022448"/>
    </source>
</evidence>
<evidence type="ECO:0000256" key="2">
    <source>
        <dbReference type="ARBA" id="ARBA00007079"/>
    </source>
</evidence>
<evidence type="ECO:0000256" key="6">
    <source>
        <dbReference type="ARBA" id="ARBA00023065"/>
    </source>
</evidence>